<sequence>MRRSFSRKIRTLPGVARTGIEALLLVGSLAFLSPAWGGVSDPQKTIAVTIKDHRFTATALSVPPGQPLLFRVTNLDATPEEFESYDMGFEVLVRPGQTILVPVSGLGKGRYDFFGDFHPGTAHATLTVN</sequence>
<dbReference type="InterPro" id="IPR028096">
    <property type="entry name" value="EfeO_Cupredoxin"/>
</dbReference>
<reference evidence="2 3" key="1">
    <citation type="journal article" date="2009" name="Appl. Environ. Microbiol.">
        <title>Community genomic and proteomic analyses of chemoautotrophic iron-oxidizing "Leptospirillum rubarum" (Group II) and "Leptospirillum ferrodiazotrophum" (Group III) bacteria in acid mine drainage biofilms.</title>
        <authorList>
            <person name="Goltsman D.S."/>
            <person name="Denef V.J."/>
            <person name="Singer S.W."/>
            <person name="VerBerkmoes N.C."/>
            <person name="Lefsrud M."/>
            <person name="Mueller R.S."/>
            <person name="Dick G.J."/>
            <person name="Sun C.L."/>
            <person name="Wheeler K.E."/>
            <person name="Zemla A."/>
            <person name="Baker B.J."/>
            <person name="Hauser L."/>
            <person name="Land M."/>
            <person name="Shah M.B."/>
            <person name="Thelen M.P."/>
            <person name="Hettich R.L."/>
            <person name="Banfield J.F."/>
        </authorList>
    </citation>
    <scope>NUCLEOTIDE SEQUENCE [LARGE SCALE GENOMIC DNA]</scope>
</reference>
<dbReference type="Gene3D" id="2.60.40.420">
    <property type="entry name" value="Cupredoxins - blue copper proteins"/>
    <property type="match status" value="1"/>
</dbReference>
<evidence type="ECO:0000313" key="3">
    <source>
        <dbReference type="Proteomes" id="UP000009374"/>
    </source>
</evidence>
<name>C6HW61_9BACT</name>
<proteinExistence type="predicted"/>
<dbReference type="EMBL" id="GG693868">
    <property type="protein sequence ID" value="EES53166.1"/>
    <property type="molecule type" value="Genomic_DNA"/>
</dbReference>
<evidence type="ECO:0000313" key="2">
    <source>
        <dbReference type="EMBL" id="EES53166.1"/>
    </source>
</evidence>
<protein>
    <recommendedName>
        <fullName evidence="1">EfeO-type cupredoxin-like domain-containing protein</fullName>
    </recommendedName>
</protein>
<feature type="domain" description="EfeO-type cupredoxin-like" evidence="1">
    <location>
        <begin position="29"/>
        <end position="128"/>
    </location>
</feature>
<dbReference type="Proteomes" id="UP000009374">
    <property type="component" value="Unassembled WGS sequence"/>
</dbReference>
<dbReference type="InterPro" id="IPR008972">
    <property type="entry name" value="Cupredoxin"/>
</dbReference>
<gene>
    <name evidence="2" type="ORF">UBAL3_80290041</name>
</gene>
<keyword evidence="3" id="KW-1185">Reference proteome</keyword>
<accession>C6HW61</accession>
<organism evidence="2 3">
    <name type="scientific">Leptospirillum ferrodiazotrophum</name>
    <dbReference type="NCBI Taxonomy" id="412449"/>
    <lineage>
        <taxon>Bacteria</taxon>
        <taxon>Pseudomonadati</taxon>
        <taxon>Nitrospirota</taxon>
        <taxon>Nitrospiria</taxon>
        <taxon>Nitrospirales</taxon>
        <taxon>Nitrospiraceae</taxon>
        <taxon>Leptospirillum</taxon>
    </lineage>
</organism>
<dbReference type="AlphaFoldDB" id="C6HW61"/>
<dbReference type="SUPFAM" id="SSF49503">
    <property type="entry name" value="Cupredoxins"/>
    <property type="match status" value="1"/>
</dbReference>
<dbReference type="Pfam" id="PF13473">
    <property type="entry name" value="Cupredoxin_1"/>
    <property type="match status" value="1"/>
</dbReference>
<evidence type="ECO:0000259" key="1">
    <source>
        <dbReference type="Pfam" id="PF13473"/>
    </source>
</evidence>